<proteinExistence type="predicted"/>
<evidence type="ECO:0000259" key="1">
    <source>
        <dbReference type="Pfam" id="PF14230"/>
    </source>
</evidence>
<protein>
    <submittedName>
        <fullName evidence="2">Uncharacterized protein DUF4333</fullName>
    </submittedName>
</protein>
<dbReference type="EMBL" id="RKHK01000001">
    <property type="protein sequence ID" value="ROR71791.1"/>
    <property type="molecule type" value="Genomic_DNA"/>
</dbReference>
<dbReference type="Proteomes" id="UP000280668">
    <property type="component" value="Unassembled WGS sequence"/>
</dbReference>
<gene>
    <name evidence="2" type="ORF">EDD31_0129</name>
</gene>
<evidence type="ECO:0000313" key="3">
    <source>
        <dbReference type="Proteomes" id="UP000280668"/>
    </source>
</evidence>
<comment type="caution">
    <text evidence="2">The sequence shown here is derived from an EMBL/GenBank/DDBJ whole genome shotgun (WGS) entry which is preliminary data.</text>
</comment>
<reference evidence="2 3" key="1">
    <citation type="submission" date="2018-11" db="EMBL/GenBank/DDBJ databases">
        <title>Sequencing the genomes of 1000 actinobacteria strains.</title>
        <authorList>
            <person name="Klenk H.-P."/>
        </authorList>
    </citation>
    <scope>NUCLEOTIDE SEQUENCE [LARGE SCALE GENOMIC DNA]</scope>
    <source>
        <strain evidence="2 3">DSM 11294</strain>
    </source>
</reference>
<accession>A0A3N2B965</accession>
<dbReference type="InterPro" id="IPR025637">
    <property type="entry name" value="DUF4333"/>
</dbReference>
<dbReference type="PROSITE" id="PS51257">
    <property type="entry name" value="PROKAR_LIPOPROTEIN"/>
    <property type="match status" value="1"/>
</dbReference>
<organism evidence="2 3">
    <name type="scientific">Bogoriella caseilytica</name>
    <dbReference type="NCBI Taxonomy" id="56055"/>
    <lineage>
        <taxon>Bacteria</taxon>
        <taxon>Bacillati</taxon>
        <taxon>Actinomycetota</taxon>
        <taxon>Actinomycetes</taxon>
        <taxon>Micrococcales</taxon>
        <taxon>Bogoriellaceae</taxon>
        <taxon>Bogoriella</taxon>
    </lineage>
</organism>
<name>A0A3N2B965_9MICO</name>
<feature type="domain" description="DUF4333" evidence="1">
    <location>
        <begin position="24"/>
        <end position="85"/>
    </location>
</feature>
<dbReference type="Pfam" id="PF14230">
    <property type="entry name" value="DUF4333"/>
    <property type="match status" value="1"/>
</dbReference>
<dbReference type="AlphaFoldDB" id="A0A3N2B965"/>
<sequence>MLRRTAAAMVAAAAAAACNPLGPVPADELESQIEGALASEYGVVPTVTCEEPLPAEAEAQIECVLRAPEAPETFFPVVVTVTEVDSGSGEVSFDIVVLDGPEDELSPEDLGFDPR</sequence>
<keyword evidence="3" id="KW-1185">Reference proteome</keyword>
<evidence type="ECO:0000313" key="2">
    <source>
        <dbReference type="EMBL" id="ROR71791.1"/>
    </source>
</evidence>